<comment type="caution">
    <text evidence="1">The sequence shown here is derived from an EMBL/GenBank/DDBJ whole genome shotgun (WGS) entry which is preliminary data.</text>
</comment>
<dbReference type="OrthoDB" id="5168473at2759"/>
<name>A0A9W8YK63_9PEZI</name>
<accession>A0A9W8YK63</accession>
<gene>
    <name evidence="1" type="ORF">N0V93_009137</name>
</gene>
<keyword evidence="2" id="KW-1185">Reference proteome</keyword>
<evidence type="ECO:0000313" key="2">
    <source>
        <dbReference type="Proteomes" id="UP001140453"/>
    </source>
</evidence>
<reference evidence="1" key="1">
    <citation type="submission" date="2022-10" db="EMBL/GenBank/DDBJ databases">
        <title>Tapping the CABI collections for fungal endophytes: first genome assemblies for Collariella, Neodidymelliopsis, Ascochyta clinopodiicola, Didymella pomorum, Didymosphaeria variabile, Neocosmospora piperis and Neocucurbitaria cava.</title>
        <authorList>
            <person name="Hill R."/>
        </authorList>
    </citation>
    <scope>NUCLEOTIDE SEQUENCE</scope>
    <source>
        <strain evidence="1">IMI 355082</strain>
    </source>
</reference>
<dbReference type="AlphaFoldDB" id="A0A9W8YK63"/>
<dbReference type="EMBL" id="JAPEVB010000006">
    <property type="protein sequence ID" value="KAJ4386244.1"/>
    <property type="molecule type" value="Genomic_DNA"/>
</dbReference>
<evidence type="ECO:0000313" key="1">
    <source>
        <dbReference type="EMBL" id="KAJ4386244.1"/>
    </source>
</evidence>
<sequence>MAQDHLEKAVVIICLGLNPYSLDKTLQSLMVCSGVLDYFRAIHGRGYIMTINFSGTKLLQAKTPQMAEACLREECYDWAGVLERAEQRMGKDTPEQCRHCEIIFVGTDEVPKKIRDVPGVCQRLRLNGIRINSIVVEPTLGGGDGSAPVPMRGWTMITPSREYHHPDDSDNEDDEWNMVRIARATGGLTLEPNTEGKLAVHQLFGEMFRRWGEDYWKSASSNKAR</sequence>
<dbReference type="Proteomes" id="UP001140453">
    <property type="component" value="Unassembled WGS sequence"/>
</dbReference>
<proteinExistence type="predicted"/>
<organism evidence="1 2">
    <name type="scientific">Gnomoniopsis smithogilvyi</name>
    <dbReference type="NCBI Taxonomy" id="1191159"/>
    <lineage>
        <taxon>Eukaryota</taxon>
        <taxon>Fungi</taxon>
        <taxon>Dikarya</taxon>
        <taxon>Ascomycota</taxon>
        <taxon>Pezizomycotina</taxon>
        <taxon>Sordariomycetes</taxon>
        <taxon>Sordariomycetidae</taxon>
        <taxon>Diaporthales</taxon>
        <taxon>Gnomoniaceae</taxon>
        <taxon>Gnomoniopsis</taxon>
    </lineage>
</organism>
<protein>
    <submittedName>
        <fullName evidence="1">Uncharacterized protein</fullName>
    </submittedName>
</protein>